<evidence type="ECO:0000313" key="11">
    <source>
        <dbReference type="EMBL" id="CAD2074676.1"/>
    </source>
</evidence>
<feature type="transmembrane region" description="Helical" evidence="7">
    <location>
        <begin position="619"/>
        <end position="641"/>
    </location>
</feature>
<organism evidence="11 13">
    <name type="scientific">Jeotgalicoccus coquinae</name>
    <dbReference type="NCBI Taxonomy" id="709509"/>
    <lineage>
        <taxon>Bacteria</taxon>
        <taxon>Bacillati</taxon>
        <taxon>Bacillota</taxon>
        <taxon>Bacilli</taxon>
        <taxon>Bacillales</taxon>
        <taxon>Staphylococcaceae</taxon>
        <taxon>Jeotgalicoccus</taxon>
    </lineage>
</organism>
<proteinExistence type="predicted"/>
<dbReference type="Pfam" id="PF00746">
    <property type="entry name" value="Gram_pos_anchor"/>
    <property type="match status" value="1"/>
</dbReference>
<evidence type="ECO:0000256" key="4">
    <source>
        <dbReference type="ARBA" id="ARBA00022729"/>
    </source>
</evidence>
<dbReference type="InterPro" id="IPR019931">
    <property type="entry name" value="LPXTG_anchor"/>
</dbReference>
<keyword evidence="14" id="KW-1185">Reference proteome</keyword>
<dbReference type="PANTHER" id="PTHR10068">
    <property type="entry name" value="BONE MARROW PROTEOGLYCAN"/>
    <property type="match status" value="1"/>
</dbReference>
<evidence type="ECO:0000256" key="1">
    <source>
        <dbReference type="ARBA" id="ARBA00004168"/>
    </source>
</evidence>
<name>A0A6V7RCB5_9STAP</name>
<evidence type="ECO:0000259" key="10">
    <source>
        <dbReference type="Pfam" id="PF17936"/>
    </source>
</evidence>
<comment type="subcellular location">
    <subcellularLocation>
        <location evidence="1">Secreted</location>
        <location evidence="1">Cell wall</location>
        <topology evidence="1">Peptidoglycan-anchor</topology>
    </subcellularLocation>
</comment>
<evidence type="ECO:0000256" key="3">
    <source>
        <dbReference type="ARBA" id="ARBA00022525"/>
    </source>
</evidence>
<keyword evidence="2" id="KW-0134">Cell wall</keyword>
<feature type="compositionally biased region" description="Acidic residues" evidence="6">
    <location>
        <begin position="366"/>
        <end position="488"/>
    </location>
</feature>
<keyword evidence="7" id="KW-0812">Transmembrane</keyword>
<dbReference type="AlphaFoldDB" id="A0A6V7RCB5"/>
<evidence type="ECO:0000313" key="12">
    <source>
        <dbReference type="EMBL" id="MBB6422687.1"/>
    </source>
</evidence>
<dbReference type="InterPro" id="IPR013783">
    <property type="entry name" value="Ig-like_fold"/>
</dbReference>
<dbReference type="Pfam" id="PF17936">
    <property type="entry name" value="Big_6"/>
    <property type="match status" value="1"/>
</dbReference>
<evidence type="ECO:0000256" key="5">
    <source>
        <dbReference type="ARBA" id="ARBA00023088"/>
    </source>
</evidence>
<feature type="compositionally biased region" description="Acidic residues" evidence="6">
    <location>
        <begin position="133"/>
        <end position="142"/>
    </location>
</feature>
<keyword evidence="3" id="KW-0964">Secreted</keyword>
<reference evidence="11 13" key="1">
    <citation type="submission" date="2020-07" db="EMBL/GenBank/DDBJ databases">
        <authorList>
            <person name="Criscuolo A."/>
        </authorList>
    </citation>
    <scope>NUCLEOTIDE SEQUENCE [LARGE SCALE GENOMIC DNA]</scope>
    <source>
        <strain evidence="11">CIP111751</strain>
    </source>
</reference>
<evidence type="ECO:0000313" key="14">
    <source>
        <dbReference type="Proteomes" id="UP000545588"/>
    </source>
</evidence>
<dbReference type="EMBL" id="CAJEWA010000005">
    <property type="protein sequence ID" value="CAD2074676.1"/>
    <property type="molecule type" value="Genomic_DNA"/>
</dbReference>
<evidence type="ECO:0000313" key="13">
    <source>
        <dbReference type="Proteomes" id="UP000534001"/>
    </source>
</evidence>
<keyword evidence="7" id="KW-1133">Transmembrane helix</keyword>
<feature type="compositionally biased region" description="Basic and acidic residues" evidence="6">
    <location>
        <begin position="590"/>
        <end position="614"/>
    </location>
</feature>
<sequence length="650" mass="72228">MKKERFNTLKKASLASTLGIFVFTYAGITNADESVIEEDQVEFEETGVIETESFEILNESAEDIDTPETINLEDTEETEKTFSDSIDENTEYIPANDLTEVEEINNSSVKQAGTEGAFIEEIDQSKSSNDEILSSEDSDDSSEASINDNSKLQEVSVAEADIVINDDMTEGYYNYLTVIDLETNEKIATVNYTGLNFDDRLQQFINDTNNQYGTSYNVSSETLTSRTRNSSSINGNTVSSVNSYYNIYLQNDSATKYPFEDRPLIPSYPLYDETATQYTLKDVVISDTNGNILFSNTLTGTQSIDQIIKNSLSYIDETLYYYDTVEVDKGFTTRFSNGGFYSGEFYDIAVMVNERTVEEMTPEQPETPEEPVEEVTPEQPETPEEPVEEVTPEQPETPEEPVEEVTPEQPETPEEPVEEVTPEQPETPEEPVEEVTPEQPETPEEPVEEVTPEQAETPEEPVEEITPEQPETPEEPVEEITPETELSEEDQKNLSDSDLQNSEIENVLPTSPAIDSVESEDNIISGSGEPNSEVVISLPNRQEIIAQTDSDGKWQIKLSDDINIEEQDTILVTNKVDSATKTAETTVQSSEEKAEKDESKSEVSEAATPEKEELPDTGIASSSAGLIGAVIAFIGGSFLLFTGRRKIAKK</sequence>
<dbReference type="EMBL" id="JACHFF010000001">
    <property type="protein sequence ID" value="MBB6422687.1"/>
    <property type="molecule type" value="Genomic_DNA"/>
</dbReference>
<gene>
    <name evidence="12" type="ORF">HNR41_000613</name>
    <name evidence="11" type="ORF">JEOCOQ751_00992</name>
</gene>
<evidence type="ECO:0000259" key="9">
    <source>
        <dbReference type="Pfam" id="PF00746"/>
    </source>
</evidence>
<dbReference type="RefSeq" id="WP_184281636.1">
    <property type="nucleotide sequence ID" value="NZ_BMCO01000001.1"/>
</dbReference>
<accession>A0A6V7RCB5</accession>
<feature type="region of interest" description="Disordered" evidence="6">
    <location>
        <begin position="122"/>
        <end position="150"/>
    </location>
</feature>
<dbReference type="Proteomes" id="UP000534001">
    <property type="component" value="Unassembled WGS sequence"/>
</dbReference>
<dbReference type="Gene3D" id="2.60.40.10">
    <property type="entry name" value="Immunoglobulins"/>
    <property type="match status" value="1"/>
</dbReference>
<keyword evidence="7" id="KW-0472">Membrane</keyword>
<dbReference type="PANTHER" id="PTHR10068:SF14">
    <property type="entry name" value="CELL WALL ADHESIN EAP1"/>
    <property type="match status" value="1"/>
</dbReference>
<feature type="region of interest" description="Disordered" evidence="6">
    <location>
        <begin position="357"/>
        <end position="533"/>
    </location>
</feature>
<reference evidence="12 14" key="2">
    <citation type="submission" date="2020-08" db="EMBL/GenBank/DDBJ databases">
        <title>Genomic Encyclopedia of Type Strains, Phase IV (KMG-IV): sequencing the most valuable type-strain genomes for metagenomic binning, comparative biology and taxonomic classification.</title>
        <authorList>
            <person name="Goeker M."/>
        </authorList>
    </citation>
    <scope>NUCLEOTIDE SEQUENCE [LARGE SCALE GENOMIC DNA]</scope>
    <source>
        <strain evidence="12 14">DSM 22419</strain>
    </source>
</reference>
<dbReference type="NCBIfam" id="TIGR01167">
    <property type="entry name" value="LPXTG_anchor"/>
    <property type="match status" value="1"/>
</dbReference>
<dbReference type="InterPro" id="IPR041498">
    <property type="entry name" value="Big_6"/>
</dbReference>
<evidence type="ECO:0000256" key="7">
    <source>
        <dbReference type="SAM" id="Phobius"/>
    </source>
</evidence>
<feature type="chain" id="PRO_5027840680" evidence="8">
    <location>
        <begin position="32"/>
        <end position="650"/>
    </location>
</feature>
<feature type="domain" description="Bacterial Ig" evidence="10">
    <location>
        <begin position="509"/>
        <end position="587"/>
    </location>
</feature>
<evidence type="ECO:0000256" key="2">
    <source>
        <dbReference type="ARBA" id="ARBA00022512"/>
    </source>
</evidence>
<keyword evidence="4 8" id="KW-0732">Signal</keyword>
<feature type="signal peptide" evidence="8">
    <location>
        <begin position="1"/>
        <end position="31"/>
    </location>
</feature>
<protein>
    <submittedName>
        <fullName evidence="12">LPXTG-motif cell wall-anchored protein</fullName>
    </submittedName>
</protein>
<feature type="domain" description="Gram-positive cocci surface proteins LPxTG" evidence="9">
    <location>
        <begin position="609"/>
        <end position="646"/>
    </location>
</feature>
<evidence type="ECO:0000256" key="8">
    <source>
        <dbReference type="SAM" id="SignalP"/>
    </source>
</evidence>
<keyword evidence="5" id="KW-0572">Peptidoglycan-anchor</keyword>
<dbReference type="Proteomes" id="UP000545588">
    <property type="component" value="Unassembled WGS sequence"/>
</dbReference>
<evidence type="ECO:0000256" key="6">
    <source>
        <dbReference type="SAM" id="MobiDB-lite"/>
    </source>
</evidence>
<comment type="caution">
    <text evidence="11">The sequence shown here is derived from an EMBL/GenBank/DDBJ whole genome shotgun (WGS) entry which is preliminary data.</text>
</comment>
<feature type="region of interest" description="Disordered" evidence="6">
    <location>
        <begin position="580"/>
        <end position="619"/>
    </location>
</feature>